<reference evidence="2 3" key="1">
    <citation type="journal article" date="2019" name="Int. J. Syst. Evol. Microbiol.">
        <title>The Global Catalogue of Microorganisms (GCM) 10K type strain sequencing project: providing services to taxonomists for standard genome sequencing and annotation.</title>
        <authorList>
            <consortium name="The Broad Institute Genomics Platform"/>
            <consortium name="The Broad Institute Genome Sequencing Center for Infectious Disease"/>
            <person name="Wu L."/>
            <person name="Ma J."/>
        </authorList>
    </citation>
    <scope>NUCLEOTIDE SEQUENCE [LARGE SCALE GENOMIC DNA]</scope>
    <source>
        <strain evidence="2 3">JCM 3325</strain>
    </source>
</reference>
<organism evidence="2 3">
    <name type="scientific">Actinomadura vinacea</name>
    <dbReference type="NCBI Taxonomy" id="115336"/>
    <lineage>
        <taxon>Bacteria</taxon>
        <taxon>Bacillati</taxon>
        <taxon>Actinomycetota</taxon>
        <taxon>Actinomycetes</taxon>
        <taxon>Streptosporangiales</taxon>
        <taxon>Thermomonosporaceae</taxon>
        <taxon>Actinomadura</taxon>
    </lineage>
</organism>
<sequence>MEPRPERAGAPPVVATSGIPGDRATGRRSNGEVSNESSHSDTANGDGSEGGAAPPGAVDEGWLLLWRVVALVVGVLITDQPADAS</sequence>
<proteinExistence type="predicted"/>
<protein>
    <submittedName>
        <fullName evidence="2">Uncharacterized protein</fullName>
    </submittedName>
</protein>
<evidence type="ECO:0000313" key="2">
    <source>
        <dbReference type="EMBL" id="GAA2412596.1"/>
    </source>
</evidence>
<keyword evidence="3" id="KW-1185">Reference proteome</keyword>
<evidence type="ECO:0000256" key="1">
    <source>
        <dbReference type="SAM" id="MobiDB-lite"/>
    </source>
</evidence>
<gene>
    <name evidence="2" type="ORF">GCM10010191_22640</name>
</gene>
<dbReference type="EMBL" id="BAAARW010000008">
    <property type="protein sequence ID" value="GAA2412596.1"/>
    <property type="molecule type" value="Genomic_DNA"/>
</dbReference>
<evidence type="ECO:0000313" key="3">
    <source>
        <dbReference type="Proteomes" id="UP001501231"/>
    </source>
</evidence>
<comment type="caution">
    <text evidence="2">The sequence shown here is derived from an EMBL/GenBank/DDBJ whole genome shotgun (WGS) entry which is preliminary data.</text>
</comment>
<feature type="compositionally biased region" description="Polar residues" evidence="1">
    <location>
        <begin position="27"/>
        <end position="45"/>
    </location>
</feature>
<name>A0ABN3ISG7_9ACTN</name>
<feature type="region of interest" description="Disordered" evidence="1">
    <location>
        <begin position="1"/>
        <end position="57"/>
    </location>
</feature>
<accession>A0ABN3ISG7</accession>
<dbReference type="Proteomes" id="UP001501231">
    <property type="component" value="Unassembled WGS sequence"/>
</dbReference>